<dbReference type="EMBL" id="JH658413">
    <property type="protein sequence ID" value="EXK82453.1"/>
    <property type="molecule type" value="Genomic_DNA"/>
</dbReference>
<feature type="region of interest" description="Disordered" evidence="1">
    <location>
        <begin position="1"/>
        <end position="29"/>
    </location>
</feature>
<dbReference type="Proteomes" id="UP000030663">
    <property type="component" value="Unassembled WGS sequence"/>
</dbReference>
<evidence type="ECO:0000313" key="2">
    <source>
        <dbReference type="EMBL" id="EXK82453.1"/>
    </source>
</evidence>
<dbReference type="HOGENOM" id="CLU_3106450_0_0_1"/>
<accession>X0BU40</accession>
<keyword evidence="3" id="KW-1185">Reference proteome</keyword>
<organism evidence="2 3">
    <name type="scientific">Fusarium oxysporum f. sp. raphani 54005</name>
    <dbReference type="NCBI Taxonomy" id="1089458"/>
    <lineage>
        <taxon>Eukaryota</taxon>
        <taxon>Fungi</taxon>
        <taxon>Dikarya</taxon>
        <taxon>Ascomycota</taxon>
        <taxon>Pezizomycotina</taxon>
        <taxon>Sordariomycetes</taxon>
        <taxon>Hypocreomycetidae</taxon>
        <taxon>Hypocreales</taxon>
        <taxon>Nectriaceae</taxon>
        <taxon>Fusarium</taxon>
        <taxon>Fusarium oxysporum species complex</taxon>
    </lineage>
</organism>
<evidence type="ECO:0000313" key="3">
    <source>
        <dbReference type="Proteomes" id="UP000030663"/>
    </source>
</evidence>
<evidence type="ECO:0000256" key="1">
    <source>
        <dbReference type="SAM" id="MobiDB-lite"/>
    </source>
</evidence>
<feature type="compositionally biased region" description="Basic and acidic residues" evidence="1">
    <location>
        <begin position="12"/>
        <end position="29"/>
    </location>
</feature>
<sequence length="51" mass="5779">MNSEDEIDDDDKEKKNPEGEKQESRVMMQEGREALTKQEIAVTLPGNSTIN</sequence>
<feature type="compositionally biased region" description="Acidic residues" evidence="1">
    <location>
        <begin position="1"/>
        <end position="11"/>
    </location>
</feature>
<name>X0BU40_FUSOX</name>
<gene>
    <name evidence="2" type="ORF">FOQG_13166</name>
</gene>
<dbReference type="AlphaFoldDB" id="X0BU40"/>
<protein>
    <submittedName>
        <fullName evidence="2">Uncharacterized protein</fullName>
    </submittedName>
</protein>
<proteinExistence type="predicted"/>
<reference evidence="2 3" key="1">
    <citation type="submission" date="2011-11" db="EMBL/GenBank/DDBJ databases">
        <title>The Genome Sequence of Fusarium oxysporum PHW815.</title>
        <authorList>
            <consortium name="The Broad Institute Genome Sequencing Platform"/>
            <person name="Ma L.-J."/>
            <person name="Gale L.R."/>
            <person name="Schwartz D.C."/>
            <person name="Zhou S."/>
            <person name="Corby-Kistler H."/>
            <person name="Young S.K."/>
            <person name="Zeng Q."/>
            <person name="Gargeya S."/>
            <person name="Fitzgerald M."/>
            <person name="Haas B."/>
            <person name="Abouelleil A."/>
            <person name="Alvarado L."/>
            <person name="Arachchi H.M."/>
            <person name="Berlin A."/>
            <person name="Brown A."/>
            <person name="Chapman S.B."/>
            <person name="Chen Z."/>
            <person name="Dunbar C."/>
            <person name="Freedman E."/>
            <person name="Gearin G."/>
            <person name="Goldberg J."/>
            <person name="Griggs A."/>
            <person name="Gujja S."/>
            <person name="Heiman D."/>
            <person name="Howarth C."/>
            <person name="Larson L."/>
            <person name="Lui A."/>
            <person name="MacDonald P.J.P."/>
            <person name="Montmayeur A."/>
            <person name="Murphy C."/>
            <person name="Neiman D."/>
            <person name="Pearson M."/>
            <person name="Priest M."/>
            <person name="Roberts A."/>
            <person name="Saif S."/>
            <person name="Shea T."/>
            <person name="Shenoy N."/>
            <person name="Sisk P."/>
            <person name="Stolte C."/>
            <person name="Sykes S."/>
            <person name="Wortman J."/>
            <person name="Nusbaum C."/>
            <person name="Birren B."/>
        </authorList>
    </citation>
    <scope>NUCLEOTIDE SEQUENCE [LARGE SCALE GENOMIC DNA]</scope>
    <source>
        <strain evidence="2 3">54005</strain>
    </source>
</reference>